<evidence type="ECO:0000259" key="8">
    <source>
        <dbReference type="Pfam" id="PF02668"/>
    </source>
</evidence>
<name>A0AA38X9T4_9EURO</name>
<proteinExistence type="inferred from homology"/>
<dbReference type="AlphaFoldDB" id="A0AA38X9T4"/>
<dbReference type="Pfam" id="PF02668">
    <property type="entry name" value="TauD"/>
    <property type="match status" value="1"/>
</dbReference>
<gene>
    <name evidence="9" type="ORF">H2200_005785</name>
</gene>
<organism evidence="9 10">
    <name type="scientific">Cladophialophora chaetospira</name>
    <dbReference type="NCBI Taxonomy" id="386627"/>
    <lineage>
        <taxon>Eukaryota</taxon>
        <taxon>Fungi</taxon>
        <taxon>Dikarya</taxon>
        <taxon>Ascomycota</taxon>
        <taxon>Pezizomycotina</taxon>
        <taxon>Eurotiomycetes</taxon>
        <taxon>Chaetothyriomycetidae</taxon>
        <taxon>Chaetothyriales</taxon>
        <taxon>Herpotrichiellaceae</taxon>
        <taxon>Cladophialophora</taxon>
    </lineage>
</organism>
<sequence>MAKRFGQRSRLPTERLQKISAGSGPYGTGFSENETTDSRPQDFVNDLEEVSRTVDGTADDSAAEAPPARASKRQMLSHGMLLDSGGNALISPILARDACKCSDCIDPSDRQRNFSYADIPLNIGISNVTRVGKKGERNIRWINDAPPHYPGKGTVLDRETIASLRKAFRNPRWDLYGTPRRLWDAETFTDGLNRVDFNEYLNEDDALAETLHLLWRDGLVFVDGVPGSEASVSKIVTRIGPLMNTFYGPTWDVRSVPDAKNVAYTAKYLGFHMDLLYMREPPAFQFLHCIHNESQGGESRFADTLKAVDVLQGEDPSKVVHLMKNQVRYEYDNDGHFYSDAKPTIVKQTGFETPRRHTQNAQFPLVVSDVNQVHWSPPFVGHLQQRNHERLVGFISASKAFSDILERPEMVVEEKMDSGTCVIFDNLRVVHARNAFDKNSGRRWLRGAYLARQDFVSRASGLSNKFPATLRYGSGLRSLKLTTSSQDTPSFDTTLSKVVSDEQGKHPSTNEIRG</sequence>
<evidence type="ECO:0000256" key="4">
    <source>
        <dbReference type="ARBA" id="ARBA00022964"/>
    </source>
</evidence>
<comment type="caution">
    <text evidence="9">The sequence shown here is derived from an EMBL/GenBank/DDBJ whole genome shotgun (WGS) entry which is preliminary data.</text>
</comment>
<evidence type="ECO:0000256" key="1">
    <source>
        <dbReference type="ARBA" id="ARBA00001954"/>
    </source>
</evidence>
<dbReference type="Proteomes" id="UP001172673">
    <property type="component" value="Unassembled WGS sequence"/>
</dbReference>
<dbReference type="InterPro" id="IPR042098">
    <property type="entry name" value="TauD-like_sf"/>
</dbReference>
<dbReference type="GO" id="GO:0045329">
    <property type="term" value="P:carnitine biosynthetic process"/>
    <property type="evidence" value="ECO:0007669"/>
    <property type="project" value="TreeGrafter"/>
</dbReference>
<keyword evidence="3" id="KW-0479">Metal-binding</keyword>
<evidence type="ECO:0000256" key="3">
    <source>
        <dbReference type="ARBA" id="ARBA00022723"/>
    </source>
</evidence>
<feature type="region of interest" description="Disordered" evidence="7">
    <location>
        <begin position="53"/>
        <end position="72"/>
    </location>
</feature>
<comment type="cofactor">
    <cofactor evidence="1">
        <name>Fe(2+)</name>
        <dbReference type="ChEBI" id="CHEBI:29033"/>
    </cofactor>
</comment>
<evidence type="ECO:0000313" key="10">
    <source>
        <dbReference type="Proteomes" id="UP001172673"/>
    </source>
</evidence>
<protein>
    <recommendedName>
        <fullName evidence="8">TauD/TfdA-like domain-containing protein</fullName>
    </recommendedName>
</protein>
<dbReference type="GO" id="GO:0046872">
    <property type="term" value="F:metal ion binding"/>
    <property type="evidence" value="ECO:0007669"/>
    <property type="project" value="UniProtKB-KW"/>
</dbReference>
<dbReference type="SUPFAM" id="SSF51197">
    <property type="entry name" value="Clavaminate synthase-like"/>
    <property type="match status" value="1"/>
</dbReference>
<evidence type="ECO:0000256" key="7">
    <source>
        <dbReference type="SAM" id="MobiDB-lite"/>
    </source>
</evidence>
<feature type="domain" description="TauD/TfdA-like" evidence="8">
    <location>
        <begin position="193"/>
        <end position="449"/>
    </location>
</feature>
<dbReference type="GO" id="GO:0005739">
    <property type="term" value="C:mitochondrion"/>
    <property type="evidence" value="ECO:0007669"/>
    <property type="project" value="TreeGrafter"/>
</dbReference>
<evidence type="ECO:0000313" key="9">
    <source>
        <dbReference type="EMBL" id="KAJ9609458.1"/>
    </source>
</evidence>
<feature type="region of interest" description="Disordered" evidence="7">
    <location>
        <begin position="1"/>
        <end position="48"/>
    </location>
</feature>
<dbReference type="PANTHER" id="PTHR10696">
    <property type="entry name" value="GAMMA-BUTYROBETAINE HYDROXYLASE-RELATED"/>
    <property type="match status" value="1"/>
</dbReference>
<dbReference type="Gene3D" id="3.60.130.10">
    <property type="entry name" value="Clavaminate synthase-like"/>
    <property type="match status" value="1"/>
</dbReference>
<dbReference type="Gene3D" id="3.30.2020.30">
    <property type="match status" value="1"/>
</dbReference>
<comment type="similarity">
    <text evidence="2">Belongs to the gamma-BBH/TMLD family.</text>
</comment>
<keyword evidence="5" id="KW-0560">Oxidoreductase</keyword>
<evidence type="ECO:0000256" key="2">
    <source>
        <dbReference type="ARBA" id="ARBA00008654"/>
    </source>
</evidence>
<dbReference type="EMBL" id="JAPDRK010000008">
    <property type="protein sequence ID" value="KAJ9609458.1"/>
    <property type="molecule type" value="Genomic_DNA"/>
</dbReference>
<keyword evidence="10" id="KW-1185">Reference proteome</keyword>
<reference evidence="9" key="1">
    <citation type="submission" date="2022-10" db="EMBL/GenBank/DDBJ databases">
        <title>Culturing micro-colonial fungi from biological soil crusts in the Mojave desert and describing Neophaeococcomyces mojavensis, and introducing the new genera and species Taxawa tesnikishii.</title>
        <authorList>
            <person name="Kurbessoian T."/>
            <person name="Stajich J.E."/>
        </authorList>
    </citation>
    <scope>NUCLEOTIDE SEQUENCE</scope>
    <source>
        <strain evidence="9">TK_41</strain>
    </source>
</reference>
<dbReference type="GO" id="GO:0051213">
    <property type="term" value="F:dioxygenase activity"/>
    <property type="evidence" value="ECO:0007669"/>
    <property type="project" value="UniProtKB-KW"/>
</dbReference>
<dbReference type="InterPro" id="IPR050411">
    <property type="entry name" value="AlphaKG_dependent_hydroxylases"/>
</dbReference>
<dbReference type="PANTHER" id="PTHR10696:SF25">
    <property type="entry name" value="OXIDOREDUCTASE AIM17-RELATED"/>
    <property type="match status" value="1"/>
</dbReference>
<dbReference type="InterPro" id="IPR003819">
    <property type="entry name" value="TauD/TfdA-like"/>
</dbReference>
<evidence type="ECO:0000256" key="5">
    <source>
        <dbReference type="ARBA" id="ARBA00023002"/>
    </source>
</evidence>
<evidence type="ECO:0000256" key="6">
    <source>
        <dbReference type="ARBA" id="ARBA00023004"/>
    </source>
</evidence>
<keyword evidence="4" id="KW-0223">Dioxygenase</keyword>
<dbReference type="InterPro" id="IPR038492">
    <property type="entry name" value="GBBH-like_N_sf"/>
</dbReference>
<accession>A0AA38X9T4</accession>
<keyword evidence="6" id="KW-0408">Iron</keyword>